<sequence>MLFPDLNGYSEDTSFNIDIEFLSVSYINVPASLPDIAIREVSADLLPENTDKRLLQYDEKVFELLVDGRTYYVIAGGMLVGTNRRENKDRIADDHQRLRHDSVLVTA</sequence>
<evidence type="ECO:0000313" key="1">
    <source>
        <dbReference type="EMBL" id="RPE08599.1"/>
    </source>
</evidence>
<keyword evidence="2" id="KW-1185">Reference proteome</keyword>
<proteinExistence type="predicted"/>
<organism evidence="1 2">
    <name type="scientific">Chitinophaga lutea</name>
    <dbReference type="NCBI Taxonomy" id="2488634"/>
    <lineage>
        <taxon>Bacteria</taxon>
        <taxon>Pseudomonadati</taxon>
        <taxon>Bacteroidota</taxon>
        <taxon>Chitinophagia</taxon>
        <taxon>Chitinophagales</taxon>
        <taxon>Chitinophagaceae</taxon>
        <taxon>Chitinophaga</taxon>
    </lineage>
</organism>
<protein>
    <submittedName>
        <fullName evidence="1">Uncharacterized protein</fullName>
    </submittedName>
</protein>
<comment type="caution">
    <text evidence="1">The sequence shown here is derived from an EMBL/GenBank/DDBJ whole genome shotgun (WGS) entry which is preliminary data.</text>
</comment>
<dbReference type="OrthoDB" id="678306at2"/>
<dbReference type="Proteomes" id="UP000278351">
    <property type="component" value="Unassembled WGS sequence"/>
</dbReference>
<gene>
    <name evidence="1" type="ORF">EGT74_16290</name>
</gene>
<dbReference type="RefSeq" id="WP_123847599.1">
    <property type="nucleotide sequence ID" value="NZ_RPDH01000002.1"/>
</dbReference>
<dbReference type="AlphaFoldDB" id="A0A3N4PPI8"/>
<evidence type="ECO:0000313" key="2">
    <source>
        <dbReference type="Proteomes" id="UP000278351"/>
    </source>
</evidence>
<reference evidence="1 2" key="1">
    <citation type="submission" date="2018-11" db="EMBL/GenBank/DDBJ databases">
        <title>Chitinophaga lutea sp.nov., isolate from arsenic contaminated soil.</title>
        <authorList>
            <person name="Zong Y."/>
        </authorList>
    </citation>
    <scope>NUCLEOTIDE SEQUENCE [LARGE SCALE GENOMIC DNA]</scope>
    <source>
        <strain evidence="1 2">ZY74</strain>
    </source>
</reference>
<dbReference type="EMBL" id="RPDH01000002">
    <property type="protein sequence ID" value="RPE08599.1"/>
    <property type="molecule type" value="Genomic_DNA"/>
</dbReference>
<name>A0A3N4PPI8_9BACT</name>
<accession>A0A3N4PPI8</accession>